<dbReference type="Gramene" id="PRQ51567">
    <property type="protein sequence ID" value="PRQ51567"/>
    <property type="gene ID" value="RchiOBHm_Chr2g0145841"/>
</dbReference>
<evidence type="ECO:0000313" key="2">
    <source>
        <dbReference type="Proteomes" id="UP000238479"/>
    </source>
</evidence>
<name>A0A2P6RYQ5_ROSCH</name>
<sequence length="45" mass="5289">MGIPNPEAIKQFQLTMEEVDELLKNTFELLLLQKEGKSKYMCQMK</sequence>
<gene>
    <name evidence="1" type="ORF">RchiOBHm_Chr2g0145841</name>
</gene>
<dbReference type="Proteomes" id="UP000238479">
    <property type="component" value="Chromosome 2"/>
</dbReference>
<proteinExistence type="predicted"/>
<dbReference type="EMBL" id="PDCK01000040">
    <property type="protein sequence ID" value="PRQ51567.1"/>
    <property type="molecule type" value="Genomic_DNA"/>
</dbReference>
<accession>A0A2P6RYQ5</accession>
<dbReference type="AlphaFoldDB" id="A0A2P6RYQ5"/>
<protein>
    <submittedName>
        <fullName evidence="1">Uncharacterized protein</fullName>
    </submittedName>
</protein>
<keyword evidence="2" id="KW-1185">Reference proteome</keyword>
<reference evidence="1 2" key="1">
    <citation type="journal article" date="2018" name="Nat. Genet.">
        <title>The Rosa genome provides new insights in the design of modern roses.</title>
        <authorList>
            <person name="Bendahmane M."/>
        </authorList>
    </citation>
    <scope>NUCLEOTIDE SEQUENCE [LARGE SCALE GENOMIC DNA]</scope>
    <source>
        <strain evidence="2">cv. Old Blush</strain>
    </source>
</reference>
<comment type="caution">
    <text evidence="1">The sequence shown here is derived from an EMBL/GenBank/DDBJ whole genome shotgun (WGS) entry which is preliminary data.</text>
</comment>
<evidence type="ECO:0000313" key="1">
    <source>
        <dbReference type="EMBL" id="PRQ51567.1"/>
    </source>
</evidence>
<organism evidence="1 2">
    <name type="scientific">Rosa chinensis</name>
    <name type="common">China rose</name>
    <dbReference type="NCBI Taxonomy" id="74649"/>
    <lineage>
        <taxon>Eukaryota</taxon>
        <taxon>Viridiplantae</taxon>
        <taxon>Streptophyta</taxon>
        <taxon>Embryophyta</taxon>
        <taxon>Tracheophyta</taxon>
        <taxon>Spermatophyta</taxon>
        <taxon>Magnoliopsida</taxon>
        <taxon>eudicotyledons</taxon>
        <taxon>Gunneridae</taxon>
        <taxon>Pentapetalae</taxon>
        <taxon>rosids</taxon>
        <taxon>fabids</taxon>
        <taxon>Rosales</taxon>
        <taxon>Rosaceae</taxon>
        <taxon>Rosoideae</taxon>
        <taxon>Rosoideae incertae sedis</taxon>
        <taxon>Rosa</taxon>
    </lineage>
</organism>